<accession>U2ET18</accession>
<name>U2ET18_9GAMM</name>
<evidence type="ECO:0000313" key="3">
    <source>
        <dbReference type="Proteomes" id="UP000006242"/>
    </source>
</evidence>
<evidence type="ECO:0008006" key="4">
    <source>
        <dbReference type="Google" id="ProtNLM"/>
    </source>
</evidence>
<feature type="signal peptide" evidence="1">
    <location>
        <begin position="1"/>
        <end position="23"/>
    </location>
</feature>
<keyword evidence="1" id="KW-0732">Signal</keyword>
<protein>
    <recommendedName>
        <fullName evidence="4">DUF1496 domain-containing protein</fullName>
    </recommendedName>
</protein>
<reference evidence="2 3" key="2">
    <citation type="journal article" date="2013" name="PLoS ONE">
        <title>INDIGO - INtegrated Data Warehouse of MIcrobial GenOmes with Examples from the Red Sea Extremophiles.</title>
        <authorList>
            <person name="Alam I."/>
            <person name="Antunes A."/>
            <person name="Kamau A.A."/>
            <person name="Ba Alawi W."/>
            <person name="Kalkatawi M."/>
            <person name="Stingl U."/>
            <person name="Bajic V.B."/>
        </authorList>
    </citation>
    <scope>NUCLEOTIDE SEQUENCE [LARGE SCALE GENOMIC DNA]</scope>
    <source>
        <strain evidence="2 3">E1L3A</strain>
    </source>
</reference>
<dbReference type="STRING" id="1033802.SSPSH_000177"/>
<organism evidence="2 3">
    <name type="scientific">Salinisphaera shabanensis E1L3A</name>
    <dbReference type="NCBI Taxonomy" id="1033802"/>
    <lineage>
        <taxon>Bacteria</taxon>
        <taxon>Pseudomonadati</taxon>
        <taxon>Pseudomonadota</taxon>
        <taxon>Gammaproteobacteria</taxon>
        <taxon>Salinisphaerales</taxon>
        <taxon>Salinisphaeraceae</taxon>
        <taxon>Salinisphaera</taxon>
    </lineage>
</organism>
<reference evidence="2 3" key="1">
    <citation type="journal article" date="2011" name="J. Bacteriol.">
        <title>Genome sequence of Salinisphaera shabanensis, a gammaproteobacterium from the harsh, variable environment of the brine-seawater interface of the Shaban Deep in the Red Sea.</title>
        <authorList>
            <person name="Antunes A."/>
            <person name="Alam I."/>
            <person name="Bajic V.B."/>
            <person name="Stingl U."/>
        </authorList>
    </citation>
    <scope>NUCLEOTIDE SEQUENCE [LARGE SCALE GENOMIC DNA]</scope>
    <source>
        <strain evidence="2 3">E1L3A</strain>
    </source>
</reference>
<gene>
    <name evidence="2" type="ORF">SSPSH_000177</name>
</gene>
<proteinExistence type="predicted"/>
<feature type="chain" id="PRO_5004625817" description="DUF1496 domain-containing protein" evidence="1">
    <location>
        <begin position="24"/>
        <end position="90"/>
    </location>
</feature>
<evidence type="ECO:0000313" key="2">
    <source>
        <dbReference type="EMBL" id="ERJ20835.1"/>
    </source>
</evidence>
<evidence type="ECO:0000256" key="1">
    <source>
        <dbReference type="SAM" id="SignalP"/>
    </source>
</evidence>
<comment type="caution">
    <text evidence="2">The sequence shown here is derived from an EMBL/GenBank/DDBJ whole genome shotgun (WGS) entry which is preliminary data.</text>
</comment>
<dbReference type="RefSeq" id="WP_006913248.1">
    <property type="nucleotide sequence ID" value="NZ_AFNV02000001.1"/>
</dbReference>
<dbReference type="EMBL" id="AFNV02000001">
    <property type="protein sequence ID" value="ERJ20835.1"/>
    <property type="molecule type" value="Genomic_DNA"/>
</dbReference>
<dbReference type="AlphaFoldDB" id="U2ET18"/>
<sequence length="90" mass="9487">MKKGFFFTGAVLLAASVSAPVLAQQSETMSSKSADAAKASDLPLDKVCLQRSDIYSAGAVVKMNEKPYVCKMDKNAGTGALSWVPMEPEA</sequence>
<dbReference type="OrthoDB" id="10015681at2"/>
<dbReference type="Proteomes" id="UP000006242">
    <property type="component" value="Unassembled WGS sequence"/>
</dbReference>
<keyword evidence="3" id="KW-1185">Reference proteome</keyword>